<evidence type="ECO:0000256" key="1">
    <source>
        <dbReference type="ARBA" id="ARBA00022490"/>
    </source>
</evidence>
<dbReference type="Pfam" id="PF13495">
    <property type="entry name" value="Phage_int_SAM_4"/>
    <property type="match status" value="1"/>
</dbReference>
<evidence type="ECO:0000256" key="2">
    <source>
        <dbReference type="ARBA" id="ARBA00022908"/>
    </source>
</evidence>
<feature type="active site" evidence="5">
    <location>
        <position position="246"/>
    </location>
</feature>
<dbReference type="InterPro" id="IPR002104">
    <property type="entry name" value="Integrase_catalytic"/>
</dbReference>
<dbReference type="InterPro" id="IPR010998">
    <property type="entry name" value="Integrase_recombinase_N"/>
</dbReference>
<feature type="domain" description="Core-binding (CB)" evidence="7">
    <location>
        <begin position="17"/>
        <end position="109"/>
    </location>
</feature>
<dbReference type="GO" id="GO:0003677">
    <property type="term" value="F:DNA binding"/>
    <property type="evidence" value="ECO:0007669"/>
    <property type="project" value="UniProtKB-UniRule"/>
</dbReference>
<accession>I3XSS0</accession>
<dbReference type="Pfam" id="PF00589">
    <property type="entry name" value="Phage_integrase"/>
    <property type="match status" value="1"/>
</dbReference>
<feature type="active site" evidence="5">
    <location>
        <position position="182"/>
    </location>
</feature>
<comment type="function">
    <text evidence="5">Site-specific tyrosine recombinase, which acts by catalyzing the cutting and rejoining of the recombining DNA molecules.</text>
</comment>
<dbReference type="Gene3D" id="1.10.150.130">
    <property type="match status" value="1"/>
</dbReference>
<dbReference type="HOGENOM" id="CLU_027562_9_2_2"/>
<feature type="active site" evidence="5">
    <location>
        <position position="157"/>
    </location>
</feature>
<evidence type="ECO:0000259" key="7">
    <source>
        <dbReference type="PROSITE" id="PS51900"/>
    </source>
</evidence>
<organism evidence="8 9">
    <name type="scientific">Desulfurococcus amylolyticus DSM 16532</name>
    <dbReference type="NCBI Taxonomy" id="768672"/>
    <lineage>
        <taxon>Archaea</taxon>
        <taxon>Thermoproteota</taxon>
        <taxon>Thermoprotei</taxon>
        <taxon>Desulfurococcales</taxon>
        <taxon>Desulfurococcaceae</taxon>
        <taxon>Desulfurococcus</taxon>
    </lineage>
</organism>
<sequence length="334" mass="38521">MPGRIELGKAPQGMLDLSNKEIVEEFKASLEASGASEETVKAYLSAIKDFLGFIGDKPLRDVTLRDILAWRNDRLRNGFPNRKISDKEKWLVTLHYYTLFLKRFFEWLGVNIVVTPVRKPHASINVLSDEEVEKLYNAARTPLDKLILRLLVDTGLRSRELLGLRVEDINFHSGVIKVTSAKYGKERYVVATEETFKMLDAWIRLNGLMHGDKLFNLTYSGLYKKLKRLATRAGIAPERVRPHVLRHTFATRALRRGLSLPALQRLLGHSDIKTTQIYLHLSVEDLKKEYYEKMDKRLETRVRQCIRCGRELPFDALYCPYCGSMQREIAPIES</sequence>
<dbReference type="InterPro" id="IPR011010">
    <property type="entry name" value="DNA_brk_join_enz"/>
</dbReference>
<dbReference type="InterPro" id="IPR044068">
    <property type="entry name" value="CB"/>
</dbReference>
<evidence type="ECO:0000313" key="9">
    <source>
        <dbReference type="Proteomes" id="UP000006175"/>
    </source>
</evidence>
<dbReference type="GeneID" id="13061506"/>
<feature type="active site" description="O-(3'-phospho-DNA)-tyrosine intermediate" evidence="5">
    <location>
        <position position="278"/>
    </location>
</feature>
<reference evidence="8 9" key="1">
    <citation type="journal article" date="2012" name="J. Bacteriol.">
        <title>Complete Genome Sequence of Desulfurococcus fermentans, a Hyperthermophilic Cellulolytic Crenarchaeon Isolated from a Freshwater Hot Spring in Kamchatka, Russia.</title>
        <authorList>
            <person name="Susanti D."/>
            <person name="Johnson E.F."/>
            <person name="Rodriguez J.R."/>
            <person name="Anderson I."/>
            <person name="Perevalova A.A."/>
            <person name="Kyrpides N."/>
            <person name="Lucas S."/>
            <person name="Han J."/>
            <person name="Lapidus A."/>
            <person name="Cheng J.F."/>
            <person name="Goodwin L."/>
            <person name="Pitluck S."/>
            <person name="Mavrommatis K."/>
            <person name="Peters L."/>
            <person name="Land M.L."/>
            <person name="Hauser L."/>
            <person name="Gopalan V."/>
            <person name="Chan P.P."/>
            <person name="Lowe T.M."/>
            <person name="Atomi H."/>
            <person name="Bonch-Osmolovskaya E.A."/>
            <person name="Woyke T."/>
            <person name="Mukhopadhyay B."/>
        </authorList>
    </citation>
    <scope>NUCLEOTIDE SEQUENCE [LARGE SCALE GENOMIC DNA]</scope>
    <source>
        <strain evidence="8 9">DSM 16532</strain>
    </source>
</reference>
<dbReference type="KEGG" id="dfd:Desfe_1122"/>
<dbReference type="EMBL" id="CP003321">
    <property type="protein sequence ID" value="AFL66994.1"/>
    <property type="molecule type" value="Genomic_DNA"/>
</dbReference>
<dbReference type="PROSITE" id="PS51900">
    <property type="entry name" value="CB"/>
    <property type="match status" value="1"/>
</dbReference>
<dbReference type="NCBIfam" id="NF040815">
    <property type="entry name" value="recomb_XerA_Arch"/>
    <property type="match status" value="1"/>
</dbReference>
<protein>
    <recommendedName>
        <fullName evidence="5">Tyrosine recombinase XerA</fullName>
    </recommendedName>
</protein>
<dbReference type="InterPro" id="IPR050090">
    <property type="entry name" value="Tyrosine_recombinase_XerCD"/>
</dbReference>
<keyword evidence="3 5" id="KW-0238">DNA-binding</keyword>
<dbReference type="InterPro" id="IPR013762">
    <property type="entry name" value="Integrase-like_cat_sf"/>
</dbReference>
<dbReference type="AlphaFoldDB" id="I3XSS0"/>
<dbReference type="HAMAP" id="MF_02055">
    <property type="entry name" value="Recomb_XerA"/>
    <property type="match status" value="1"/>
</dbReference>
<keyword evidence="1 5" id="KW-0963">Cytoplasm</keyword>
<gene>
    <name evidence="5" type="primary">xerA</name>
    <name evidence="8" type="ORF">Desfe_1122</name>
</gene>
<comment type="similarity">
    <text evidence="5">Belongs to the 'phage' integrase family. XerA subfamily.</text>
</comment>
<keyword evidence="4 5" id="KW-0233">DNA recombination</keyword>
<dbReference type="OrthoDB" id="142231at2157"/>
<dbReference type="SUPFAM" id="SSF56349">
    <property type="entry name" value="DNA breaking-rejoining enzymes"/>
    <property type="match status" value="1"/>
</dbReference>
<dbReference type="GO" id="GO:0006313">
    <property type="term" value="P:DNA transposition"/>
    <property type="evidence" value="ECO:0007669"/>
    <property type="project" value="UniProtKB-UniRule"/>
</dbReference>
<evidence type="ECO:0000256" key="4">
    <source>
        <dbReference type="ARBA" id="ARBA00023172"/>
    </source>
</evidence>
<comment type="subcellular location">
    <subcellularLocation>
        <location evidence="5">Cytoplasm</location>
    </subcellularLocation>
</comment>
<dbReference type="PANTHER" id="PTHR30349:SF41">
    <property type="entry name" value="INTEGRASE_RECOMBINASE PROTEIN MJ0367-RELATED"/>
    <property type="match status" value="1"/>
</dbReference>
<feature type="domain" description="Tyr recombinase" evidence="6">
    <location>
        <begin position="122"/>
        <end position="291"/>
    </location>
</feature>
<dbReference type="InterPro" id="IPR033686">
    <property type="entry name" value="XerA"/>
</dbReference>
<dbReference type="PROSITE" id="PS51898">
    <property type="entry name" value="TYR_RECOMBINASE"/>
    <property type="match status" value="1"/>
</dbReference>
<evidence type="ECO:0000313" key="8">
    <source>
        <dbReference type="EMBL" id="AFL66994.1"/>
    </source>
</evidence>
<keyword evidence="2 5" id="KW-0229">DNA integration</keyword>
<dbReference type="Proteomes" id="UP000006175">
    <property type="component" value="Chromosome"/>
</dbReference>
<keyword evidence="9" id="KW-1185">Reference proteome</keyword>
<feature type="active site" evidence="5">
    <location>
        <position position="269"/>
    </location>
</feature>
<evidence type="ECO:0000256" key="5">
    <source>
        <dbReference type="HAMAP-Rule" id="MF_02055"/>
    </source>
</evidence>
<evidence type="ECO:0000259" key="6">
    <source>
        <dbReference type="PROSITE" id="PS51898"/>
    </source>
</evidence>
<dbReference type="RefSeq" id="WP_014767890.1">
    <property type="nucleotide sequence ID" value="NC_018001.1"/>
</dbReference>
<evidence type="ECO:0000256" key="3">
    <source>
        <dbReference type="ARBA" id="ARBA00023125"/>
    </source>
</evidence>
<name>I3XSS0_DESAM</name>
<dbReference type="GO" id="GO:0009037">
    <property type="term" value="F:tyrosine-based site-specific recombinase activity"/>
    <property type="evidence" value="ECO:0007669"/>
    <property type="project" value="UniProtKB-UniRule"/>
</dbReference>
<dbReference type="eggNOG" id="arCOG01242">
    <property type="taxonomic scope" value="Archaea"/>
</dbReference>
<proteinExistence type="inferred from homology"/>
<dbReference type="GO" id="GO:0005737">
    <property type="term" value="C:cytoplasm"/>
    <property type="evidence" value="ECO:0007669"/>
    <property type="project" value="UniProtKB-SubCell"/>
</dbReference>
<feature type="active site" evidence="5">
    <location>
        <position position="243"/>
    </location>
</feature>
<dbReference type="Gene3D" id="1.10.443.10">
    <property type="entry name" value="Intergrase catalytic core"/>
    <property type="match status" value="1"/>
</dbReference>
<dbReference type="PANTHER" id="PTHR30349">
    <property type="entry name" value="PHAGE INTEGRASE-RELATED"/>
    <property type="match status" value="1"/>
</dbReference>
<dbReference type="InterPro" id="IPR004107">
    <property type="entry name" value="Integrase_SAM-like_N"/>
</dbReference>